<feature type="transmembrane region" description="Helical" evidence="7">
    <location>
        <begin position="379"/>
        <end position="400"/>
    </location>
</feature>
<feature type="transmembrane region" description="Helical" evidence="7">
    <location>
        <begin position="159"/>
        <end position="185"/>
    </location>
</feature>
<feature type="transmembrane region" description="Helical" evidence="7">
    <location>
        <begin position="242"/>
        <end position="264"/>
    </location>
</feature>
<comment type="subunit">
    <text evidence="7">The complex comprises the extracytoplasmic solute receptor protein and the two transmembrane proteins.</text>
</comment>
<keyword evidence="2" id="KW-1003">Cell membrane</keyword>
<name>A0ABW8UY85_9RHOB</name>
<dbReference type="Pfam" id="PF06808">
    <property type="entry name" value="DctM"/>
    <property type="match status" value="1"/>
</dbReference>
<dbReference type="InterPro" id="IPR004681">
    <property type="entry name" value="TRAP_DctM"/>
</dbReference>
<sequence>MCDFPVAGAATHDPKAQRLMDIGTMTLLIIGAMGLMLMLGVPLAFVSGSIAVVLAVTQFGWKALFIVGSRTVEFLDSFALIAVPMFVIMASIMEKSGVAGDLYRAFHVWAGGLRGGIGVVTTFVAVLLGATTGIIGGEIVLLGLIALPQMLKLGYDKKLAIGTITAGGSLGTMIPPSIILIFYGLTAEVSISHLFLATLVPGLMLASFYIAYILIRCGFNPAMGPPLSAEERNMPLTDKFRLFGGVALPMLVAGGVLVSIYAGFASITESAALGAFGAAIAAWVRGRFSFEMLRDVLIQALRTCGMVFWLVFGTNALIGVYNLMGGIDFARTTLGGVSSEPAVILAVMIGVFVLLGFFIDWIGILFLTMPVFLPVLTQLGYDPIWFGIVFNLSMQIAYLTPPFGPACFYLKGAAPPDVTLQDIFAAQWPFIAIQIAALIIVVLWPGLSLWLPQLVYG</sequence>
<dbReference type="Proteomes" id="UP001627408">
    <property type="component" value="Unassembled WGS sequence"/>
</dbReference>
<accession>A0ABW8UY85</accession>
<dbReference type="InterPro" id="IPR010656">
    <property type="entry name" value="DctM"/>
</dbReference>
<feature type="transmembrane region" description="Helical" evidence="7">
    <location>
        <begin position="343"/>
        <end position="367"/>
    </location>
</feature>
<feature type="transmembrane region" description="Helical" evidence="7">
    <location>
        <begin position="191"/>
        <end position="215"/>
    </location>
</feature>
<comment type="caution">
    <text evidence="9">The sequence shown here is derived from an EMBL/GenBank/DDBJ whole genome shotgun (WGS) entry which is preliminary data.</text>
</comment>
<organism evidence="9 10">
    <name type="scientific">Tateyamaria armeniaca</name>
    <dbReference type="NCBI Taxonomy" id="2518930"/>
    <lineage>
        <taxon>Bacteria</taxon>
        <taxon>Pseudomonadati</taxon>
        <taxon>Pseudomonadota</taxon>
        <taxon>Alphaproteobacteria</taxon>
        <taxon>Rhodobacterales</taxon>
        <taxon>Roseobacteraceae</taxon>
        <taxon>Tateyamaria</taxon>
    </lineage>
</organism>
<gene>
    <name evidence="9" type="ORF">ACERZ8_09645</name>
</gene>
<keyword evidence="7" id="KW-0813">Transport</keyword>
<feature type="transmembrane region" description="Helical" evidence="7">
    <location>
        <begin position="428"/>
        <end position="451"/>
    </location>
</feature>
<evidence type="ECO:0000259" key="8">
    <source>
        <dbReference type="Pfam" id="PF06808"/>
    </source>
</evidence>
<evidence type="ECO:0000256" key="3">
    <source>
        <dbReference type="ARBA" id="ARBA00022519"/>
    </source>
</evidence>
<comment type="function">
    <text evidence="7">Part of the tripartite ATP-independent periplasmic (TRAP) transport system.</text>
</comment>
<evidence type="ECO:0000256" key="5">
    <source>
        <dbReference type="ARBA" id="ARBA00022989"/>
    </source>
</evidence>
<dbReference type="PANTHER" id="PTHR33362">
    <property type="entry name" value="SIALIC ACID TRAP TRANSPORTER PERMEASE PROTEIN SIAT-RELATED"/>
    <property type="match status" value="1"/>
</dbReference>
<feature type="domain" description="TRAP C4-dicarboxylate transport system permease DctM subunit" evidence="8">
    <location>
        <begin position="31"/>
        <end position="446"/>
    </location>
</feature>
<keyword evidence="5 7" id="KW-1133">Transmembrane helix</keyword>
<feature type="transmembrane region" description="Helical" evidence="7">
    <location>
        <begin position="270"/>
        <end position="288"/>
    </location>
</feature>
<feature type="transmembrane region" description="Helical" evidence="7">
    <location>
        <begin position="74"/>
        <end position="93"/>
    </location>
</feature>
<dbReference type="RefSeq" id="WP_407591989.1">
    <property type="nucleotide sequence ID" value="NZ_JBHDIY010000002.1"/>
</dbReference>
<proteinExistence type="inferred from homology"/>
<keyword evidence="4 7" id="KW-0812">Transmembrane</keyword>
<keyword evidence="10" id="KW-1185">Reference proteome</keyword>
<evidence type="ECO:0000256" key="2">
    <source>
        <dbReference type="ARBA" id="ARBA00022475"/>
    </source>
</evidence>
<dbReference type="NCBIfam" id="TIGR00786">
    <property type="entry name" value="dctM"/>
    <property type="match status" value="1"/>
</dbReference>
<feature type="transmembrane region" description="Helical" evidence="7">
    <location>
        <begin position="19"/>
        <end position="39"/>
    </location>
</feature>
<evidence type="ECO:0000313" key="10">
    <source>
        <dbReference type="Proteomes" id="UP001627408"/>
    </source>
</evidence>
<evidence type="ECO:0000256" key="4">
    <source>
        <dbReference type="ARBA" id="ARBA00022692"/>
    </source>
</evidence>
<evidence type="ECO:0000313" key="9">
    <source>
        <dbReference type="EMBL" id="MFL4470118.1"/>
    </source>
</evidence>
<comment type="similarity">
    <text evidence="7">Belongs to the TRAP transporter large permease family.</text>
</comment>
<dbReference type="EMBL" id="JBHDIY010000002">
    <property type="protein sequence ID" value="MFL4470118.1"/>
    <property type="molecule type" value="Genomic_DNA"/>
</dbReference>
<dbReference type="PIRSF" id="PIRSF006066">
    <property type="entry name" value="HI0050"/>
    <property type="match status" value="1"/>
</dbReference>
<evidence type="ECO:0000256" key="6">
    <source>
        <dbReference type="ARBA" id="ARBA00023136"/>
    </source>
</evidence>
<evidence type="ECO:0000256" key="7">
    <source>
        <dbReference type="RuleBase" id="RU369079"/>
    </source>
</evidence>
<protein>
    <recommendedName>
        <fullName evidence="7">TRAP transporter large permease protein</fullName>
    </recommendedName>
</protein>
<comment type="subcellular location">
    <subcellularLocation>
        <location evidence="1 7">Cell inner membrane</location>
        <topology evidence="1 7">Multi-pass membrane protein</topology>
    </subcellularLocation>
</comment>
<reference evidence="9 10" key="1">
    <citation type="submission" date="2024-08" db="EMBL/GenBank/DDBJ databases">
        <title>Tateyamaria sp. nov., isolated from marine algae.</title>
        <authorList>
            <person name="Choi B.J."/>
            <person name="Kim J.M."/>
            <person name="Lee J.K."/>
            <person name="Choi D.G."/>
            <person name="Bayburt H."/>
            <person name="Baek J.H."/>
            <person name="Han D.M."/>
            <person name="Jeon C.O."/>
        </authorList>
    </citation>
    <scope>NUCLEOTIDE SEQUENCE [LARGE SCALE GENOMIC DNA]</scope>
    <source>
        <strain evidence="9 10">KMU-156</strain>
    </source>
</reference>
<dbReference type="PANTHER" id="PTHR33362:SF7">
    <property type="entry name" value="SLL1103 PROTEIN"/>
    <property type="match status" value="1"/>
</dbReference>
<evidence type="ECO:0000256" key="1">
    <source>
        <dbReference type="ARBA" id="ARBA00004429"/>
    </source>
</evidence>
<feature type="transmembrane region" description="Helical" evidence="7">
    <location>
        <begin position="45"/>
        <end position="67"/>
    </location>
</feature>
<keyword evidence="3 7" id="KW-0997">Cell inner membrane</keyword>
<keyword evidence="6 7" id="KW-0472">Membrane</keyword>
<feature type="transmembrane region" description="Helical" evidence="7">
    <location>
        <begin position="300"/>
        <end position="323"/>
    </location>
</feature>
<feature type="transmembrane region" description="Helical" evidence="7">
    <location>
        <begin position="123"/>
        <end position="147"/>
    </location>
</feature>